<evidence type="ECO:0008006" key="9">
    <source>
        <dbReference type="Google" id="ProtNLM"/>
    </source>
</evidence>
<gene>
    <name evidence="7" type="ORF">L21TH_2248</name>
</gene>
<dbReference type="InterPro" id="IPR022781">
    <property type="entry name" value="Flagellar_biosynth_FliO"/>
</dbReference>
<sequence length="195" mass="22763">MSKKRLRNINVNVFTFIFVYMLRIEVFAYQSSKINDFTQFKLDSMLKLVFYLIAFFAVLFLSYFTSKVIGKKSSTMIKSKNISIIDSMSIGRNSRIMIVKILNSLYIVAVNENQTTVLDKIDDNQIIENIENIVSKDMVNGNYLKNISDLFKNNKSSRINNMIINKKLNNINQKLKNIRNYNNIDLPIDEDEEDE</sequence>
<evidence type="ECO:0000256" key="1">
    <source>
        <dbReference type="ARBA" id="ARBA00004236"/>
    </source>
</evidence>
<keyword evidence="2" id="KW-1003">Cell membrane</keyword>
<keyword evidence="3 6" id="KW-0812">Transmembrane</keyword>
<name>R1CSN1_9FIRM</name>
<evidence type="ECO:0000256" key="4">
    <source>
        <dbReference type="ARBA" id="ARBA00022989"/>
    </source>
</evidence>
<evidence type="ECO:0000256" key="6">
    <source>
        <dbReference type="SAM" id="Phobius"/>
    </source>
</evidence>
<keyword evidence="5 6" id="KW-0472">Membrane</keyword>
<protein>
    <recommendedName>
        <fullName evidence="9">Flagellar biosynthesis protein FliZ</fullName>
    </recommendedName>
</protein>
<accession>R1CSN1</accession>
<dbReference type="Proteomes" id="UP000013378">
    <property type="component" value="Unassembled WGS sequence"/>
</dbReference>
<keyword evidence="8" id="KW-1185">Reference proteome</keyword>
<proteinExistence type="predicted"/>
<dbReference type="GO" id="GO:0044781">
    <property type="term" value="P:bacterial-type flagellum organization"/>
    <property type="evidence" value="ECO:0007669"/>
    <property type="project" value="InterPro"/>
</dbReference>
<comment type="subcellular location">
    <subcellularLocation>
        <location evidence="1">Cell membrane</location>
    </subcellularLocation>
</comment>
<organism evidence="7 8">
    <name type="scientific">Caldisalinibacter kiritimatiensis</name>
    <dbReference type="NCBI Taxonomy" id="1304284"/>
    <lineage>
        <taxon>Bacteria</taxon>
        <taxon>Bacillati</taxon>
        <taxon>Bacillota</taxon>
        <taxon>Tissierellia</taxon>
        <taxon>Tissierellales</taxon>
        <taxon>Thermohalobacteraceae</taxon>
        <taxon>Caldisalinibacter</taxon>
    </lineage>
</organism>
<feature type="transmembrane region" description="Helical" evidence="6">
    <location>
        <begin position="9"/>
        <end position="29"/>
    </location>
</feature>
<evidence type="ECO:0000313" key="8">
    <source>
        <dbReference type="Proteomes" id="UP000013378"/>
    </source>
</evidence>
<dbReference type="STRING" id="1304284.L21TH_2248"/>
<dbReference type="EMBL" id="ARZA01000250">
    <property type="protein sequence ID" value="EOC99718.1"/>
    <property type="molecule type" value="Genomic_DNA"/>
</dbReference>
<evidence type="ECO:0000313" key="7">
    <source>
        <dbReference type="EMBL" id="EOC99718.1"/>
    </source>
</evidence>
<keyword evidence="4 6" id="KW-1133">Transmembrane helix</keyword>
<evidence type="ECO:0000256" key="3">
    <source>
        <dbReference type="ARBA" id="ARBA00022692"/>
    </source>
</evidence>
<reference evidence="7 8" key="1">
    <citation type="journal article" date="2015" name="Geomicrobiol. J.">
        <title>Caldisalinibacter kiritimatiensis gen. nov., sp. nov., a moderately thermohalophilic thiosulfate-reducing bacterium from a hypersaline microbial mat.</title>
        <authorList>
            <person name="Ben Hania W."/>
            <person name="Joseph M."/>
            <person name="Fiebig A."/>
            <person name="Bunk B."/>
            <person name="Klenk H.-P."/>
            <person name="Fardeau M.-L."/>
            <person name="Spring S."/>
        </authorList>
    </citation>
    <scope>NUCLEOTIDE SEQUENCE [LARGE SCALE GENOMIC DNA]</scope>
    <source>
        <strain evidence="7 8">L21-TH-D2</strain>
    </source>
</reference>
<dbReference type="RefSeq" id="WP_006316240.1">
    <property type="nucleotide sequence ID" value="NZ_ARZA01000250.1"/>
</dbReference>
<feature type="transmembrane region" description="Helical" evidence="6">
    <location>
        <begin position="49"/>
        <end position="70"/>
    </location>
</feature>
<evidence type="ECO:0000256" key="2">
    <source>
        <dbReference type="ARBA" id="ARBA00022475"/>
    </source>
</evidence>
<comment type="caution">
    <text evidence="7">The sequence shown here is derived from an EMBL/GenBank/DDBJ whole genome shotgun (WGS) entry which is preliminary data.</text>
</comment>
<dbReference type="GO" id="GO:0016020">
    <property type="term" value="C:membrane"/>
    <property type="evidence" value="ECO:0007669"/>
    <property type="project" value="InterPro"/>
</dbReference>
<dbReference type="AlphaFoldDB" id="R1CSN1"/>
<dbReference type="Pfam" id="PF04347">
    <property type="entry name" value="FliO"/>
    <property type="match status" value="1"/>
</dbReference>
<evidence type="ECO:0000256" key="5">
    <source>
        <dbReference type="ARBA" id="ARBA00023136"/>
    </source>
</evidence>